<dbReference type="InterPro" id="IPR011650">
    <property type="entry name" value="Peptidase_M20_dimer"/>
</dbReference>
<evidence type="ECO:0000313" key="4">
    <source>
        <dbReference type="EMBL" id="MFO7191505.1"/>
    </source>
</evidence>
<dbReference type="EMBL" id="QGUI02000033">
    <property type="protein sequence ID" value="MFO7191505.1"/>
    <property type="molecule type" value="Genomic_DNA"/>
</dbReference>
<dbReference type="FunFam" id="3.30.70.360:FF:000001">
    <property type="entry name" value="N-acetyldiaminopimelate deacetylase"/>
    <property type="match status" value="1"/>
</dbReference>
<dbReference type="SUPFAM" id="SSF53187">
    <property type="entry name" value="Zn-dependent exopeptidases"/>
    <property type="match status" value="1"/>
</dbReference>
<dbReference type="Gene3D" id="3.30.70.360">
    <property type="match status" value="1"/>
</dbReference>
<feature type="binding site" evidence="2">
    <location>
        <position position="371"/>
    </location>
    <ligand>
        <name>Mn(2+)</name>
        <dbReference type="ChEBI" id="CHEBI:29035"/>
        <label>2</label>
    </ligand>
</feature>
<feature type="binding site" evidence="2">
    <location>
        <position position="168"/>
    </location>
    <ligand>
        <name>Mn(2+)</name>
        <dbReference type="ChEBI" id="CHEBI:29035"/>
        <label>2</label>
    </ligand>
</feature>
<evidence type="ECO:0000259" key="3">
    <source>
        <dbReference type="Pfam" id="PF07687"/>
    </source>
</evidence>
<proteinExistence type="predicted"/>
<dbReference type="InterPro" id="IPR002933">
    <property type="entry name" value="Peptidase_M20"/>
</dbReference>
<protein>
    <submittedName>
        <fullName evidence="4">M20 family metallopeptidase</fullName>
    </submittedName>
</protein>
<sequence>MTIYDDARQLEDELAAFRAELHADPEIGLQLPRTQARVLRELEPLGLEISVGRATTSVVAVLRGGARDERQPRAVLLRADMDALPVRERTGLDFASENGAMHACGHDLHTASLIGAARLLHHHRDRLAGDVVFMFQPGEEGYDGAGVLVNEGVLDAAGYRVCAAFAIHVLSAGLPNGVVSTRSGPVMSSSQRLLVRVDGQGGHGSMPHRAKDPITAAAEMVTSLQSTVTRSFDVFDPVVVTVGQFQAGTRHNVIPDHAEFAATLRTFSTENSAKIRADLERTLRGVADAHDVGVDVRFEEETLLTVNDEFEAGFAADVARSVLGEHSYRPMPHPLAASEDFSRVLTHVPGAFLTLGATPPGMDPATAPNNHSAYAVFDPAVLPKAAALYAELALRRLEHESA</sequence>
<dbReference type="GO" id="GO:0019877">
    <property type="term" value="P:diaminopimelate biosynthetic process"/>
    <property type="evidence" value="ECO:0007669"/>
    <property type="project" value="UniProtKB-ARBA"/>
</dbReference>
<feature type="binding site" evidence="2">
    <location>
        <position position="106"/>
    </location>
    <ligand>
        <name>Mn(2+)</name>
        <dbReference type="ChEBI" id="CHEBI:29035"/>
        <label>2</label>
    </ligand>
</feature>
<keyword evidence="2" id="KW-0464">Manganese</keyword>
<dbReference type="AlphaFoldDB" id="A0ABD6FE59"/>
<dbReference type="CDD" id="cd03886">
    <property type="entry name" value="M20_Acy1"/>
    <property type="match status" value="1"/>
</dbReference>
<dbReference type="InterPro" id="IPR017439">
    <property type="entry name" value="Amidohydrolase"/>
</dbReference>
<dbReference type="Pfam" id="PF07687">
    <property type="entry name" value="M20_dimer"/>
    <property type="match status" value="1"/>
</dbReference>
<dbReference type="InterPro" id="IPR036264">
    <property type="entry name" value="Bact_exopeptidase_dim_dom"/>
</dbReference>
<feature type="binding site" evidence="2">
    <location>
        <position position="104"/>
    </location>
    <ligand>
        <name>Mn(2+)</name>
        <dbReference type="ChEBI" id="CHEBI:29035"/>
        <label>2</label>
    </ligand>
</feature>
<dbReference type="PIRSF" id="PIRSF005962">
    <property type="entry name" value="Pept_M20D_amidohydro"/>
    <property type="match status" value="1"/>
</dbReference>
<keyword evidence="2" id="KW-0479">Metal-binding</keyword>
<name>A0ABD6FE59_9PSEU</name>
<accession>A0ABD6FE59</accession>
<evidence type="ECO:0000256" key="1">
    <source>
        <dbReference type="ARBA" id="ARBA00022801"/>
    </source>
</evidence>
<dbReference type="Gene3D" id="3.40.630.10">
    <property type="entry name" value="Zn peptidases"/>
    <property type="match status" value="1"/>
</dbReference>
<keyword evidence="1" id="KW-0378">Hydrolase</keyword>
<feature type="domain" description="Peptidase M20 dimerisation" evidence="3">
    <location>
        <begin position="194"/>
        <end position="286"/>
    </location>
</feature>
<evidence type="ECO:0000313" key="5">
    <source>
        <dbReference type="Proteomes" id="UP000249324"/>
    </source>
</evidence>
<dbReference type="SUPFAM" id="SSF55031">
    <property type="entry name" value="Bacterial exopeptidase dimerisation domain"/>
    <property type="match status" value="1"/>
</dbReference>
<dbReference type="Proteomes" id="UP000249324">
    <property type="component" value="Unassembled WGS sequence"/>
</dbReference>
<dbReference type="NCBIfam" id="TIGR01891">
    <property type="entry name" value="amidohydrolases"/>
    <property type="match status" value="1"/>
</dbReference>
<reference evidence="4 5" key="1">
    <citation type="journal article" date="2021" name="BMC Genomics">
        <title>Genome-resolved metagenome and metatranscriptome analyses of thermophilic composting reveal key bacterial players and their metabolic interactions.</title>
        <authorList>
            <person name="Braga L.P.P."/>
            <person name="Pereira R.V."/>
            <person name="Martins L.F."/>
            <person name="Moura L.M.S."/>
            <person name="Sanchez F.B."/>
            <person name="Patane J.S.L."/>
            <person name="da Silva A.M."/>
            <person name="Setubal J.C."/>
        </authorList>
    </citation>
    <scope>NUCLEOTIDE SEQUENCE [LARGE SCALE GENOMIC DNA]</scope>
    <source>
        <strain evidence="4">ZC4RG45</strain>
    </source>
</reference>
<comment type="caution">
    <text evidence="4">The sequence shown here is derived from an EMBL/GenBank/DDBJ whole genome shotgun (WGS) entry which is preliminary data.</text>
</comment>
<feature type="binding site" evidence="2">
    <location>
        <position position="140"/>
    </location>
    <ligand>
        <name>Mn(2+)</name>
        <dbReference type="ChEBI" id="CHEBI:29035"/>
        <label>2</label>
    </ligand>
</feature>
<dbReference type="GO" id="GO:0050118">
    <property type="term" value="F:N-acetyldiaminopimelate deacetylase activity"/>
    <property type="evidence" value="ECO:0007669"/>
    <property type="project" value="UniProtKB-ARBA"/>
</dbReference>
<dbReference type="PANTHER" id="PTHR11014:SF63">
    <property type="entry name" value="METALLOPEPTIDASE, PUTATIVE (AFU_ORTHOLOGUE AFUA_6G09600)-RELATED"/>
    <property type="match status" value="1"/>
</dbReference>
<evidence type="ECO:0000256" key="2">
    <source>
        <dbReference type="PIRSR" id="PIRSR005962-1"/>
    </source>
</evidence>
<dbReference type="PANTHER" id="PTHR11014">
    <property type="entry name" value="PEPTIDASE M20 FAMILY MEMBER"/>
    <property type="match status" value="1"/>
</dbReference>
<comment type="cofactor">
    <cofactor evidence="2">
        <name>Mn(2+)</name>
        <dbReference type="ChEBI" id="CHEBI:29035"/>
    </cofactor>
    <text evidence="2">The Mn(2+) ion enhances activity.</text>
</comment>
<organism evidence="4 5">
    <name type="scientific">Thermocrispum agreste</name>
    <dbReference type="NCBI Taxonomy" id="37925"/>
    <lineage>
        <taxon>Bacteria</taxon>
        <taxon>Bacillati</taxon>
        <taxon>Actinomycetota</taxon>
        <taxon>Actinomycetes</taxon>
        <taxon>Pseudonocardiales</taxon>
        <taxon>Pseudonocardiaceae</taxon>
        <taxon>Thermocrispum</taxon>
    </lineage>
</organism>
<dbReference type="Pfam" id="PF01546">
    <property type="entry name" value="Peptidase_M20"/>
    <property type="match status" value="1"/>
</dbReference>
<gene>
    <name evidence="4" type="ORF">DIU77_004610</name>
</gene>